<evidence type="ECO:0000313" key="3">
    <source>
        <dbReference type="Proteomes" id="UP001196413"/>
    </source>
</evidence>
<feature type="region of interest" description="Disordered" evidence="1">
    <location>
        <begin position="51"/>
        <end position="75"/>
    </location>
</feature>
<name>A0AAD5R9N9_PARTN</name>
<gene>
    <name evidence="2" type="ORF">KIN20_034448</name>
</gene>
<keyword evidence="3" id="KW-1185">Reference proteome</keyword>
<accession>A0AAD5R9N9</accession>
<evidence type="ECO:0000313" key="2">
    <source>
        <dbReference type="EMBL" id="KAJ1372317.1"/>
    </source>
</evidence>
<evidence type="ECO:0000256" key="1">
    <source>
        <dbReference type="SAM" id="MobiDB-lite"/>
    </source>
</evidence>
<feature type="region of interest" description="Disordered" evidence="1">
    <location>
        <begin position="1"/>
        <end position="38"/>
    </location>
</feature>
<comment type="caution">
    <text evidence="2">The sequence shown here is derived from an EMBL/GenBank/DDBJ whole genome shotgun (WGS) entry which is preliminary data.</text>
</comment>
<protein>
    <submittedName>
        <fullName evidence="2">Uncharacterized protein</fullName>
    </submittedName>
</protein>
<organism evidence="2 3">
    <name type="scientific">Parelaphostrongylus tenuis</name>
    <name type="common">Meningeal worm</name>
    <dbReference type="NCBI Taxonomy" id="148309"/>
    <lineage>
        <taxon>Eukaryota</taxon>
        <taxon>Metazoa</taxon>
        <taxon>Ecdysozoa</taxon>
        <taxon>Nematoda</taxon>
        <taxon>Chromadorea</taxon>
        <taxon>Rhabditida</taxon>
        <taxon>Rhabditina</taxon>
        <taxon>Rhabditomorpha</taxon>
        <taxon>Strongyloidea</taxon>
        <taxon>Metastrongylidae</taxon>
        <taxon>Parelaphostrongylus</taxon>
    </lineage>
</organism>
<dbReference type="Proteomes" id="UP001196413">
    <property type="component" value="Unassembled WGS sequence"/>
</dbReference>
<reference evidence="2" key="1">
    <citation type="submission" date="2021-06" db="EMBL/GenBank/DDBJ databases">
        <title>Parelaphostrongylus tenuis whole genome reference sequence.</title>
        <authorList>
            <person name="Garwood T.J."/>
            <person name="Larsen P.A."/>
            <person name="Fountain-Jones N.M."/>
            <person name="Garbe J.R."/>
            <person name="Macchietto M.G."/>
            <person name="Kania S.A."/>
            <person name="Gerhold R.W."/>
            <person name="Richards J.E."/>
            <person name="Wolf T.M."/>
        </authorList>
    </citation>
    <scope>NUCLEOTIDE SEQUENCE</scope>
    <source>
        <strain evidence="2">MNPRO001-30</strain>
        <tissue evidence="2">Meninges</tissue>
    </source>
</reference>
<dbReference type="AlphaFoldDB" id="A0AAD5R9N9"/>
<feature type="compositionally biased region" description="Polar residues" evidence="1">
    <location>
        <begin position="51"/>
        <end position="60"/>
    </location>
</feature>
<proteinExistence type="predicted"/>
<dbReference type="EMBL" id="JAHQIW010007126">
    <property type="protein sequence ID" value="KAJ1372317.1"/>
    <property type="molecule type" value="Genomic_DNA"/>
</dbReference>
<sequence>MSEPDSRLPTTAGRIPSGTTSVGALPPLTLPPPRVDPLAGITSVHHTYASSLSNQSTHEGQGSCPYTEVSYTSTG</sequence>